<evidence type="ECO:0000313" key="2">
    <source>
        <dbReference type="Proteomes" id="UP001590951"/>
    </source>
</evidence>
<name>A0ABR4B347_9LECA</name>
<reference evidence="1 2" key="1">
    <citation type="submission" date="2024-09" db="EMBL/GenBank/DDBJ databases">
        <title>Rethinking Asexuality: The Enigmatic Case of Functional Sexual Genes in Lepraria (Stereocaulaceae).</title>
        <authorList>
            <person name="Doellman M."/>
            <person name="Sun Y."/>
            <person name="Barcenas-Pena A."/>
            <person name="Lumbsch H.T."/>
            <person name="Grewe F."/>
        </authorList>
    </citation>
    <scope>NUCLEOTIDE SEQUENCE [LARGE SCALE GENOMIC DNA]</scope>
    <source>
        <strain evidence="1 2">Grewe 0041</strain>
    </source>
</reference>
<protein>
    <submittedName>
        <fullName evidence="1">Uncharacterized protein</fullName>
    </submittedName>
</protein>
<proteinExistence type="predicted"/>
<gene>
    <name evidence="1" type="ORF">ABVK25_008368</name>
</gene>
<dbReference type="EMBL" id="JBHFEH010000036">
    <property type="protein sequence ID" value="KAL2051316.1"/>
    <property type="molecule type" value="Genomic_DNA"/>
</dbReference>
<evidence type="ECO:0000313" key="1">
    <source>
        <dbReference type="EMBL" id="KAL2051316.1"/>
    </source>
</evidence>
<sequence length="114" mass="12478">MASRLMATFSMNTDVLAPLSVASPMSMLYAVLHACSPSPRLTEDATHKDPFMFAHAESTWPLLSTLPFHTYHLRPLATVASSCCSRLPAFNPIILCGNSVGQLTFHLGYRPVEN</sequence>
<comment type="caution">
    <text evidence="1">The sequence shown here is derived from an EMBL/GenBank/DDBJ whole genome shotgun (WGS) entry which is preliminary data.</text>
</comment>
<keyword evidence="2" id="KW-1185">Reference proteome</keyword>
<accession>A0ABR4B347</accession>
<dbReference type="Proteomes" id="UP001590951">
    <property type="component" value="Unassembled WGS sequence"/>
</dbReference>
<organism evidence="1 2">
    <name type="scientific">Lepraria finkii</name>
    <dbReference type="NCBI Taxonomy" id="1340010"/>
    <lineage>
        <taxon>Eukaryota</taxon>
        <taxon>Fungi</taxon>
        <taxon>Dikarya</taxon>
        <taxon>Ascomycota</taxon>
        <taxon>Pezizomycotina</taxon>
        <taxon>Lecanoromycetes</taxon>
        <taxon>OSLEUM clade</taxon>
        <taxon>Lecanoromycetidae</taxon>
        <taxon>Lecanorales</taxon>
        <taxon>Lecanorineae</taxon>
        <taxon>Stereocaulaceae</taxon>
        <taxon>Lepraria</taxon>
    </lineage>
</organism>